<protein>
    <submittedName>
        <fullName evidence="1">Uncharacterized protein</fullName>
    </submittedName>
</protein>
<reference evidence="1" key="1">
    <citation type="submission" date="2016-08" db="EMBL/GenBank/DDBJ databases">
        <authorList>
            <person name="Seilhamer J.J."/>
        </authorList>
    </citation>
    <scope>NUCLEOTIDE SEQUENCE</scope>
    <source>
        <strain evidence="1">86</strain>
    </source>
</reference>
<dbReference type="EMBL" id="FMJD01000002">
    <property type="protein sequence ID" value="SCM72258.1"/>
    <property type="molecule type" value="Genomic_DNA"/>
</dbReference>
<dbReference type="AlphaFoldDB" id="A0A212L407"/>
<proteinExistence type="predicted"/>
<accession>A0A212L407</accession>
<gene>
    <name evidence="1" type="ORF">KL86PLE_100525</name>
</gene>
<organism evidence="1">
    <name type="scientific">uncultured Pleomorphomonas sp</name>
    <dbReference type="NCBI Taxonomy" id="442121"/>
    <lineage>
        <taxon>Bacteria</taxon>
        <taxon>Pseudomonadati</taxon>
        <taxon>Pseudomonadota</taxon>
        <taxon>Alphaproteobacteria</taxon>
        <taxon>Hyphomicrobiales</taxon>
        <taxon>Pleomorphomonadaceae</taxon>
        <taxon>Pleomorphomonas</taxon>
        <taxon>environmental samples</taxon>
    </lineage>
</organism>
<dbReference type="RefSeq" id="WP_288199244.1">
    <property type="nucleotide sequence ID" value="NZ_LT608334.1"/>
</dbReference>
<name>A0A212L407_9HYPH</name>
<sequence>MAATIVKFPYKASPISKLGQFFRLGETSYRRHASLFAEGHLKAKRIVVDASVIRHLKDEIGHFREAGVEVILDTKVAELAALQRAGGNPSKAPWAVHGGLLGPRYFDKGHSSDVIGHIARIAVEYRVDAVLAPCHFVGDPGFDGWLDVDRRSCIYLRDALDRAGGKNIAIDYTLIAPHLLLNQSEFRQKAIEGISDLPFDNLWLRASGFGSDSKAQPICHLISSIVHLHNLGKPIVIDYVGGLVGEAVLAFNAASGFAHGIGEIERFDARQWHVAPKEPEPDRPMGRARRVSIGAINKSLTIAEYETLLSARGGKRLLVPQLEGTAIKSGSDIVADPKIVAALQSASAFEKLNSIPDIHRPAHFLRERLTPAVELVKQIKNLRPSSEVAIEKKVDLGKLMARFDEHSKDLSRQQMALETLADQLRGVGAPMRPIQRLTRDEQSARGEEL</sequence>
<evidence type="ECO:0000313" key="1">
    <source>
        <dbReference type="EMBL" id="SCM72258.1"/>
    </source>
</evidence>